<dbReference type="InterPro" id="IPR036390">
    <property type="entry name" value="WH_DNA-bd_sf"/>
</dbReference>
<name>A0A5B9DKL4_9HYPH</name>
<dbReference type="SUPFAM" id="SSF48008">
    <property type="entry name" value="GntR ligand-binding domain-like"/>
    <property type="match status" value="1"/>
</dbReference>
<dbReference type="PANTHER" id="PTHR43537">
    <property type="entry name" value="TRANSCRIPTIONAL REGULATOR, GNTR FAMILY"/>
    <property type="match status" value="1"/>
</dbReference>
<dbReference type="Gene3D" id="1.20.120.530">
    <property type="entry name" value="GntR ligand-binding domain-like"/>
    <property type="match status" value="1"/>
</dbReference>
<dbReference type="KEGG" id="yti:FNA67_03150"/>
<gene>
    <name evidence="5" type="ORF">FNA67_03150</name>
</gene>
<keyword evidence="3" id="KW-0804">Transcription</keyword>
<evidence type="ECO:0000256" key="3">
    <source>
        <dbReference type="ARBA" id="ARBA00023163"/>
    </source>
</evidence>
<dbReference type="InterPro" id="IPR036388">
    <property type="entry name" value="WH-like_DNA-bd_sf"/>
</dbReference>
<accession>A0A5B9DKL4</accession>
<keyword evidence="2" id="KW-0238">DNA-binding</keyword>
<dbReference type="InterPro" id="IPR000524">
    <property type="entry name" value="Tscrpt_reg_HTH_GntR"/>
</dbReference>
<dbReference type="PANTHER" id="PTHR43537:SF24">
    <property type="entry name" value="GLUCONATE OPERON TRANSCRIPTIONAL REPRESSOR"/>
    <property type="match status" value="1"/>
</dbReference>
<evidence type="ECO:0000256" key="2">
    <source>
        <dbReference type="ARBA" id="ARBA00023125"/>
    </source>
</evidence>
<dbReference type="SMART" id="SM00345">
    <property type="entry name" value="HTH_GNTR"/>
    <property type="match status" value="1"/>
</dbReference>
<evidence type="ECO:0000313" key="5">
    <source>
        <dbReference type="EMBL" id="QEE19229.1"/>
    </source>
</evidence>
<dbReference type="InterPro" id="IPR011711">
    <property type="entry name" value="GntR_C"/>
</dbReference>
<dbReference type="CDD" id="cd07377">
    <property type="entry name" value="WHTH_GntR"/>
    <property type="match status" value="1"/>
</dbReference>
<dbReference type="Gene3D" id="1.10.10.10">
    <property type="entry name" value="Winged helix-like DNA-binding domain superfamily/Winged helix DNA-binding domain"/>
    <property type="match status" value="1"/>
</dbReference>
<dbReference type="Pfam" id="PF00392">
    <property type="entry name" value="GntR"/>
    <property type="match status" value="1"/>
</dbReference>
<evidence type="ECO:0000256" key="1">
    <source>
        <dbReference type="ARBA" id="ARBA00023015"/>
    </source>
</evidence>
<organism evidence="5 6">
    <name type="scientific">Paradevosia tibetensis</name>
    <dbReference type="NCBI Taxonomy" id="1447062"/>
    <lineage>
        <taxon>Bacteria</taxon>
        <taxon>Pseudomonadati</taxon>
        <taxon>Pseudomonadota</taxon>
        <taxon>Alphaproteobacteria</taxon>
        <taxon>Hyphomicrobiales</taxon>
        <taxon>Devosiaceae</taxon>
        <taxon>Paradevosia</taxon>
    </lineage>
</organism>
<dbReference type="EMBL" id="CP041690">
    <property type="protein sequence ID" value="QEE19229.1"/>
    <property type="molecule type" value="Genomic_DNA"/>
</dbReference>
<dbReference type="PROSITE" id="PS50949">
    <property type="entry name" value="HTH_GNTR"/>
    <property type="match status" value="1"/>
</dbReference>
<sequence>MGPRYDFGRKPMNDLRKLFEIDAASVAVEGEGEPQARKLVRERVFEQVRNAIVEGRIAPGTRLTERELCEAFGISRTVVREIVRRLEAEKLADVIAHRGLTVATLSRKRVEEIYEIRTELEAIAVRSFLKVATDEDIEVAREYGEKLLDAGQRGDKVGMAEIMSSFLRFMAETGDNRIAGEILEQLRTRINMLRVLAMAEPGQLETGMEGVRAIIAGIVARDLEASENATRVYVRRSGEAVLRHMDREG</sequence>
<protein>
    <submittedName>
        <fullName evidence="5">GntR family transcriptional regulator</fullName>
    </submittedName>
</protein>
<reference evidence="5 6" key="1">
    <citation type="journal article" date="2015" name="Int. J. Syst. Evol. Microbiol.">
        <title>Youhaiella tibetensis gen. nov., sp. nov., isolated from subsurface sediment.</title>
        <authorList>
            <person name="Wang Y.X."/>
            <person name="Huang F.Q."/>
            <person name="Nogi Y."/>
            <person name="Pang S.J."/>
            <person name="Wang P.K."/>
            <person name="Lv J."/>
        </authorList>
    </citation>
    <scope>NUCLEOTIDE SEQUENCE [LARGE SCALE GENOMIC DNA]</scope>
    <source>
        <strain evidence="6">fig4</strain>
    </source>
</reference>
<evidence type="ECO:0000313" key="6">
    <source>
        <dbReference type="Proteomes" id="UP000321062"/>
    </source>
</evidence>
<keyword evidence="6" id="KW-1185">Reference proteome</keyword>
<dbReference type="SUPFAM" id="SSF46785">
    <property type="entry name" value="Winged helix' DNA-binding domain"/>
    <property type="match status" value="1"/>
</dbReference>
<feature type="domain" description="HTH gntR-type" evidence="4">
    <location>
        <begin position="38"/>
        <end position="105"/>
    </location>
</feature>
<dbReference type="AlphaFoldDB" id="A0A5B9DKL4"/>
<evidence type="ECO:0000259" key="4">
    <source>
        <dbReference type="PROSITE" id="PS50949"/>
    </source>
</evidence>
<proteinExistence type="predicted"/>
<dbReference type="GO" id="GO:0003677">
    <property type="term" value="F:DNA binding"/>
    <property type="evidence" value="ECO:0007669"/>
    <property type="project" value="UniProtKB-KW"/>
</dbReference>
<dbReference type="SMART" id="SM00895">
    <property type="entry name" value="FCD"/>
    <property type="match status" value="1"/>
</dbReference>
<dbReference type="InterPro" id="IPR008920">
    <property type="entry name" value="TF_FadR/GntR_C"/>
</dbReference>
<dbReference type="Pfam" id="PF07729">
    <property type="entry name" value="FCD"/>
    <property type="match status" value="1"/>
</dbReference>
<dbReference type="Proteomes" id="UP000321062">
    <property type="component" value="Chromosome"/>
</dbReference>
<keyword evidence="1" id="KW-0805">Transcription regulation</keyword>
<dbReference type="OrthoDB" id="7945678at2"/>
<dbReference type="GO" id="GO:0003700">
    <property type="term" value="F:DNA-binding transcription factor activity"/>
    <property type="evidence" value="ECO:0007669"/>
    <property type="project" value="InterPro"/>
</dbReference>